<evidence type="ECO:0000256" key="1">
    <source>
        <dbReference type="SAM" id="MobiDB-lite"/>
    </source>
</evidence>
<dbReference type="RefSeq" id="WP_121807335.1">
    <property type="nucleotide sequence ID" value="NZ_RDBE01000010.1"/>
</dbReference>
<feature type="transmembrane region" description="Helical" evidence="2">
    <location>
        <begin position="71"/>
        <end position="91"/>
    </location>
</feature>
<proteinExistence type="predicted"/>
<feature type="transmembrane region" description="Helical" evidence="2">
    <location>
        <begin position="314"/>
        <end position="340"/>
    </location>
</feature>
<feature type="transmembrane region" description="Helical" evidence="2">
    <location>
        <begin position="103"/>
        <end position="131"/>
    </location>
</feature>
<dbReference type="EMBL" id="RDBE01000010">
    <property type="protein sequence ID" value="RLV47829.1"/>
    <property type="molecule type" value="Genomic_DNA"/>
</dbReference>
<evidence type="ECO:0008006" key="5">
    <source>
        <dbReference type="Google" id="ProtNLM"/>
    </source>
</evidence>
<gene>
    <name evidence="3" type="ORF">D9V37_17045</name>
</gene>
<dbReference type="OrthoDB" id="3818504at2"/>
<dbReference type="AlphaFoldDB" id="A0A3L8NZU7"/>
<protein>
    <recommendedName>
        <fullName evidence="5">DUF4064 domain-containing protein</fullName>
    </recommendedName>
</protein>
<feature type="transmembrane region" description="Helical" evidence="2">
    <location>
        <begin position="270"/>
        <end position="294"/>
    </location>
</feature>
<name>A0A3L8NZU7_9ACTN</name>
<reference evidence="3 4" key="1">
    <citation type="submission" date="2018-10" db="EMBL/GenBank/DDBJ databases">
        <title>Marmoricola sp. 4Q3S-7 whole genome shotgun sequence.</title>
        <authorList>
            <person name="Li F."/>
        </authorList>
    </citation>
    <scope>NUCLEOTIDE SEQUENCE [LARGE SCALE GENOMIC DNA]</scope>
    <source>
        <strain evidence="3 4">4Q3S-7</strain>
    </source>
</reference>
<keyword evidence="2" id="KW-0472">Membrane</keyword>
<comment type="caution">
    <text evidence="3">The sequence shown here is derived from an EMBL/GenBank/DDBJ whole genome shotgun (WGS) entry which is preliminary data.</text>
</comment>
<keyword evidence="4" id="KW-1185">Reference proteome</keyword>
<feature type="region of interest" description="Disordered" evidence="1">
    <location>
        <begin position="141"/>
        <end position="185"/>
    </location>
</feature>
<sequence length="354" mass="36773">MASPTQDRPRQVTVGALVSGAASLAMLLSVGSLLARWHTVDLRQAVEEFLSRGSGRTLNIGVDQALSLARAGLMVLGAVSAAILVFAFFAARRDKGARIAMTVLAVPLVVCGLWVDFFLTGFIVAATVMLWSAPARDWYAGRTPRPPAPQTPSLGPGTPDSQFSSAAPSAVADQGSPASPLGQTPPPYVGSYGDPGLSGAPTLQARPAGRPRQVSAACLTTWVFAALVSVLMVIAVASLGSAQVRRQFRQALADNPQAGELGITVHQLQVASAVVCLLLVVWAGLAALVAVLVWRRRAWARVVLVVSAVGAGGLALLCSVAFPGFLIIAIACGGSVAMLLHRDTTAWLQRSNRT</sequence>
<accession>A0A3L8NZU7</accession>
<evidence type="ECO:0000313" key="3">
    <source>
        <dbReference type="EMBL" id="RLV47829.1"/>
    </source>
</evidence>
<evidence type="ECO:0000313" key="4">
    <source>
        <dbReference type="Proteomes" id="UP000281708"/>
    </source>
</evidence>
<evidence type="ECO:0000256" key="2">
    <source>
        <dbReference type="SAM" id="Phobius"/>
    </source>
</evidence>
<feature type="transmembrane region" description="Helical" evidence="2">
    <location>
        <begin position="12"/>
        <end position="35"/>
    </location>
</feature>
<keyword evidence="2" id="KW-0812">Transmembrane</keyword>
<dbReference type="Proteomes" id="UP000281708">
    <property type="component" value="Unassembled WGS sequence"/>
</dbReference>
<keyword evidence="2" id="KW-1133">Transmembrane helix</keyword>
<organism evidence="3 4">
    <name type="scientific">Nocardioides mangrovicus</name>
    <dbReference type="NCBI Taxonomy" id="2478913"/>
    <lineage>
        <taxon>Bacteria</taxon>
        <taxon>Bacillati</taxon>
        <taxon>Actinomycetota</taxon>
        <taxon>Actinomycetes</taxon>
        <taxon>Propionibacteriales</taxon>
        <taxon>Nocardioidaceae</taxon>
        <taxon>Nocardioides</taxon>
    </lineage>
</organism>
<feature type="transmembrane region" description="Helical" evidence="2">
    <location>
        <begin position="219"/>
        <end position="240"/>
    </location>
</feature>